<evidence type="ECO:0000313" key="6">
    <source>
        <dbReference type="Proteomes" id="UP000664218"/>
    </source>
</evidence>
<dbReference type="SMART" id="SM00534">
    <property type="entry name" value="MUTSac"/>
    <property type="match status" value="1"/>
</dbReference>
<name>A0A939HAP8_9CLOT</name>
<keyword evidence="6" id="KW-1185">Reference proteome</keyword>
<dbReference type="GO" id="GO:0006298">
    <property type="term" value="P:mismatch repair"/>
    <property type="evidence" value="ECO:0007669"/>
    <property type="project" value="InterPro"/>
</dbReference>
<dbReference type="GO" id="GO:0140664">
    <property type="term" value="F:ATP-dependent DNA damage sensor activity"/>
    <property type="evidence" value="ECO:0007669"/>
    <property type="project" value="InterPro"/>
</dbReference>
<dbReference type="InterPro" id="IPR027417">
    <property type="entry name" value="P-loop_NTPase"/>
</dbReference>
<dbReference type="InterPro" id="IPR045076">
    <property type="entry name" value="MutS"/>
</dbReference>
<dbReference type="GO" id="GO:0005524">
    <property type="term" value="F:ATP binding"/>
    <property type="evidence" value="ECO:0007669"/>
    <property type="project" value="UniProtKB-KW"/>
</dbReference>
<dbReference type="SUPFAM" id="SSF48334">
    <property type="entry name" value="DNA repair protein MutS, domain III"/>
    <property type="match status" value="1"/>
</dbReference>
<proteinExistence type="predicted"/>
<dbReference type="SUPFAM" id="SSF52540">
    <property type="entry name" value="P-loop containing nucleoside triphosphate hydrolases"/>
    <property type="match status" value="1"/>
</dbReference>
<evidence type="ECO:0000256" key="2">
    <source>
        <dbReference type="ARBA" id="ARBA00022840"/>
    </source>
</evidence>
<accession>A0A939HAP8</accession>
<dbReference type="EMBL" id="JAFNJU010000017">
    <property type="protein sequence ID" value="MBO1266301.1"/>
    <property type="molecule type" value="Genomic_DNA"/>
</dbReference>
<sequence>MMHFSRKEKQDMGLKFVMDLIRTGSPYGKEHKGKLTFYGKDKEEALQRELERTRDLRDRLPSLRESAEELFLLLHELRDIRNTVLAVEEGLVLSELDLFEIKYFLKRMHRIEEVRSFLLSQELKMERLDVLADLLDPAGTGLNTFYIYDEYDEELRVIRRNKKEIEKMIRSLRTPEEKNELLVMRRKIVAKEEVREYEVRRKLSDQLKPYARILLRNMDIIGELDFLLAKAVLSEKFVTTLPVVGDLPSIHMVEGYHPYFAELLKGRGREFVPVSLEVRRGSTVITGANMGGKSISLKTLFLNVVLVQLGILPFASKMETPVLGSMHLLSVDRENPDQGLSSFGGEVVKITEVMEGMNEMPSLLVLDEPARGTNPVEGMAIVGGLLNFFRDRQHFLLVATHYDIKSLTGIHRYQVRGLREVNLDDHISQEKEDRQKQVAYLSDLMDYTLEKWDGTPIVGDAVKIGEFLGFQEDLTAEIKKLLE</sequence>
<dbReference type="Pfam" id="PF00488">
    <property type="entry name" value="MutS_V"/>
    <property type="match status" value="1"/>
</dbReference>
<reference evidence="5" key="1">
    <citation type="submission" date="2021-03" db="EMBL/GenBank/DDBJ databases">
        <title>Proteiniclasticum marinus sp. nov., isolated from tidal flat sediment.</title>
        <authorList>
            <person name="Namirimu T."/>
            <person name="Yang J.-A."/>
            <person name="Yang S.-H."/>
            <person name="Kim Y.-J."/>
            <person name="Kwon K.K."/>
        </authorList>
    </citation>
    <scope>NUCLEOTIDE SEQUENCE</scope>
    <source>
        <strain evidence="5">SCR006</strain>
    </source>
</reference>
<evidence type="ECO:0000256" key="3">
    <source>
        <dbReference type="ARBA" id="ARBA00023125"/>
    </source>
</evidence>
<comment type="caution">
    <text evidence="5">The sequence shown here is derived from an EMBL/GenBank/DDBJ whole genome shotgun (WGS) entry which is preliminary data.</text>
</comment>
<keyword evidence="1" id="KW-0547">Nucleotide-binding</keyword>
<evidence type="ECO:0000313" key="5">
    <source>
        <dbReference type="EMBL" id="MBO1266301.1"/>
    </source>
</evidence>
<evidence type="ECO:0000259" key="4">
    <source>
        <dbReference type="SMART" id="SM00534"/>
    </source>
</evidence>
<dbReference type="PANTHER" id="PTHR11361">
    <property type="entry name" value="DNA MISMATCH REPAIR PROTEIN MUTS FAMILY MEMBER"/>
    <property type="match status" value="1"/>
</dbReference>
<dbReference type="InterPro" id="IPR036187">
    <property type="entry name" value="DNA_mismatch_repair_MutS_sf"/>
</dbReference>
<dbReference type="RefSeq" id="WP_207600827.1">
    <property type="nucleotide sequence ID" value="NZ_JAFNJU010000017.1"/>
</dbReference>
<evidence type="ECO:0000256" key="1">
    <source>
        <dbReference type="ARBA" id="ARBA00022741"/>
    </source>
</evidence>
<dbReference type="GO" id="GO:0030983">
    <property type="term" value="F:mismatched DNA binding"/>
    <property type="evidence" value="ECO:0007669"/>
    <property type="project" value="InterPro"/>
</dbReference>
<dbReference type="InterPro" id="IPR000432">
    <property type="entry name" value="DNA_mismatch_repair_MutS_C"/>
</dbReference>
<dbReference type="AlphaFoldDB" id="A0A939HAP8"/>
<feature type="domain" description="DNA mismatch repair proteins mutS family" evidence="4">
    <location>
        <begin position="280"/>
        <end position="483"/>
    </location>
</feature>
<dbReference type="PANTHER" id="PTHR11361:SF14">
    <property type="entry name" value="DNA MISMATCH REPAIR PROTEIN MUTS, TYPE 2"/>
    <property type="match status" value="1"/>
</dbReference>
<organism evidence="5 6">
    <name type="scientific">Proteiniclasticum aestuarii</name>
    <dbReference type="NCBI Taxonomy" id="2817862"/>
    <lineage>
        <taxon>Bacteria</taxon>
        <taxon>Bacillati</taxon>
        <taxon>Bacillota</taxon>
        <taxon>Clostridia</taxon>
        <taxon>Eubacteriales</taxon>
        <taxon>Clostridiaceae</taxon>
        <taxon>Proteiniclasticum</taxon>
    </lineage>
</organism>
<dbReference type="Gene3D" id="3.40.50.300">
    <property type="entry name" value="P-loop containing nucleotide triphosphate hydrolases"/>
    <property type="match status" value="1"/>
</dbReference>
<keyword evidence="3" id="KW-0238">DNA-binding</keyword>
<keyword evidence="2" id="KW-0067">ATP-binding</keyword>
<gene>
    <name evidence="5" type="ORF">J3A84_14795</name>
</gene>
<dbReference type="Proteomes" id="UP000664218">
    <property type="component" value="Unassembled WGS sequence"/>
</dbReference>
<protein>
    <recommendedName>
        <fullName evidence="4">DNA mismatch repair proteins mutS family domain-containing protein</fullName>
    </recommendedName>
</protein>